<dbReference type="PROSITE" id="PS50977">
    <property type="entry name" value="HTH_TETR_2"/>
    <property type="match status" value="1"/>
</dbReference>
<evidence type="ECO:0000256" key="4">
    <source>
        <dbReference type="PROSITE-ProRule" id="PRU00335"/>
    </source>
</evidence>
<keyword evidence="1" id="KW-0805">Transcription regulation</keyword>
<dbReference type="InterPro" id="IPR050109">
    <property type="entry name" value="HTH-type_TetR-like_transc_reg"/>
</dbReference>
<dbReference type="AlphaFoldDB" id="A0A1C4XVH9"/>
<dbReference type="InterPro" id="IPR036271">
    <property type="entry name" value="Tet_transcr_reg_TetR-rel_C_sf"/>
</dbReference>
<sequence length="281" mass="31012">MSVRCVECGADLPSGPGRGRPRRYCSRRCQARAYRRRREHGPATTPRRIPDRPAPAGGDPRDRLVGLAVELADSGGLDAVSMRVLAQRAAMPAHAVYRHVRNRAELLGAMAERITATSAPSATPPPREPRQRLERLADDEWAMYRRHPWLLAVLATDRPPTGPAVLAMVDRVVAAFTSAGYDPADAFRAYLAFSGYIQGMALLIRRDPDDTTYPAWWSATRRRLERTGRTRTRPWLAAAGQTTPDTDLDAWFHFGLSGLLDGLLADPAGYGVERAHTGDDH</sequence>
<dbReference type="PANTHER" id="PTHR30055:SF234">
    <property type="entry name" value="HTH-TYPE TRANSCRIPTIONAL REGULATOR BETI"/>
    <property type="match status" value="1"/>
</dbReference>
<dbReference type="InterPro" id="IPR001647">
    <property type="entry name" value="HTH_TetR"/>
</dbReference>
<dbReference type="SUPFAM" id="SSF48498">
    <property type="entry name" value="Tetracyclin repressor-like, C-terminal domain"/>
    <property type="match status" value="1"/>
</dbReference>
<feature type="region of interest" description="Disordered" evidence="5">
    <location>
        <begin position="33"/>
        <end position="62"/>
    </location>
</feature>
<dbReference type="InterPro" id="IPR004111">
    <property type="entry name" value="Repressor_TetR_C"/>
</dbReference>
<dbReference type="Gene3D" id="1.10.357.10">
    <property type="entry name" value="Tetracycline Repressor, domain 2"/>
    <property type="match status" value="1"/>
</dbReference>
<evidence type="ECO:0000256" key="2">
    <source>
        <dbReference type="ARBA" id="ARBA00023125"/>
    </source>
</evidence>
<feature type="domain" description="HTH tetR-type" evidence="6">
    <location>
        <begin position="58"/>
        <end position="118"/>
    </location>
</feature>
<gene>
    <name evidence="7" type="ORF">GA0070612_3991</name>
</gene>
<dbReference type="Pfam" id="PF02909">
    <property type="entry name" value="TetR_C_1"/>
    <property type="match status" value="1"/>
</dbReference>
<evidence type="ECO:0000256" key="1">
    <source>
        <dbReference type="ARBA" id="ARBA00023015"/>
    </source>
</evidence>
<evidence type="ECO:0000256" key="3">
    <source>
        <dbReference type="ARBA" id="ARBA00023163"/>
    </source>
</evidence>
<dbReference type="SUPFAM" id="SSF46689">
    <property type="entry name" value="Homeodomain-like"/>
    <property type="match status" value="1"/>
</dbReference>
<dbReference type="RefSeq" id="WP_088989273.1">
    <property type="nucleotide sequence ID" value="NZ_LT607409.1"/>
</dbReference>
<evidence type="ECO:0000256" key="5">
    <source>
        <dbReference type="SAM" id="MobiDB-lite"/>
    </source>
</evidence>
<evidence type="ECO:0000313" key="8">
    <source>
        <dbReference type="Proteomes" id="UP000198224"/>
    </source>
</evidence>
<evidence type="ECO:0000313" key="7">
    <source>
        <dbReference type="EMBL" id="SCF12346.1"/>
    </source>
</evidence>
<dbReference type="Gene3D" id="1.10.10.60">
    <property type="entry name" value="Homeodomain-like"/>
    <property type="match status" value="1"/>
</dbReference>
<dbReference type="GO" id="GO:0003700">
    <property type="term" value="F:DNA-binding transcription factor activity"/>
    <property type="evidence" value="ECO:0007669"/>
    <property type="project" value="TreeGrafter"/>
</dbReference>
<dbReference type="Pfam" id="PF00440">
    <property type="entry name" value="TetR_N"/>
    <property type="match status" value="1"/>
</dbReference>
<name>A0A1C4XVH9_9ACTN</name>
<keyword evidence="8" id="KW-1185">Reference proteome</keyword>
<reference evidence="8" key="1">
    <citation type="submission" date="2016-06" db="EMBL/GenBank/DDBJ databases">
        <authorList>
            <person name="Varghese N."/>
            <person name="Submissions Spin"/>
        </authorList>
    </citation>
    <scope>NUCLEOTIDE SEQUENCE [LARGE SCALE GENOMIC DNA]</scope>
    <source>
        <strain evidence="8">DSM 45160</strain>
    </source>
</reference>
<feature type="DNA-binding region" description="H-T-H motif" evidence="4">
    <location>
        <begin position="81"/>
        <end position="100"/>
    </location>
</feature>
<proteinExistence type="predicted"/>
<evidence type="ECO:0000259" key="6">
    <source>
        <dbReference type="PROSITE" id="PS50977"/>
    </source>
</evidence>
<dbReference type="GO" id="GO:0045892">
    <property type="term" value="P:negative regulation of DNA-templated transcription"/>
    <property type="evidence" value="ECO:0007669"/>
    <property type="project" value="InterPro"/>
</dbReference>
<accession>A0A1C4XVH9</accession>
<dbReference type="GO" id="GO:0000976">
    <property type="term" value="F:transcription cis-regulatory region binding"/>
    <property type="evidence" value="ECO:0007669"/>
    <property type="project" value="TreeGrafter"/>
</dbReference>
<dbReference type="InterPro" id="IPR009057">
    <property type="entry name" value="Homeodomain-like_sf"/>
</dbReference>
<organism evidence="7 8">
    <name type="scientific">Micromonospora chokoriensis</name>
    <dbReference type="NCBI Taxonomy" id="356851"/>
    <lineage>
        <taxon>Bacteria</taxon>
        <taxon>Bacillati</taxon>
        <taxon>Actinomycetota</taxon>
        <taxon>Actinomycetes</taxon>
        <taxon>Micromonosporales</taxon>
        <taxon>Micromonosporaceae</taxon>
        <taxon>Micromonospora</taxon>
    </lineage>
</organism>
<protein>
    <submittedName>
        <fullName evidence="7">Transcriptional regulator, TetR family</fullName>
    </submittedName>
</protein>
<dbReference type="Proteomes" id="UP000198224">
    <property type="component" value="Chromosome I"/>
</dbReference>
<dbReference type="PANTHER" id="PTHR30055">
    <property type="entry name" value="HTH-TYPE TRANSCRIPTIONAL REGULATOR RUTR"/>
    <property type="match status" value="1"/>
</dbReference>
<dbReference type="EMBL" id="LT607409">
    <property type="protein sequence ID" value="SCF12346.1"/>
    <property type="molecule type" value="Genomic_DNA"/>
</dbReference>
<keyword evidence="2 4" id="KW-0238">DNA-binding</keyword>
<keyword evidence="3" id="KW-0804">Transcription</keyword>